<gene>
    <name evidence="2" type="ORF">LV83_02984</name>
</gene>
<dbReference type="AlphaFoldDB" id="A0A327PDY9"/>
<accession>A0A327PDY9</accession>
<feature type="domain" description="NERD" evidence="1">
    <location>
        <begin position="422"/>
        <end position="478"/>
    </location>
</feature>
<dbReference type="InterPro" id="IPR011528">
    <property type="entry name" value="NERD"/>
</dbReference>
<dbReference type="RefSeq" id="WP_111612314.1">
    <property type="nucleotide sequence ID" value="NZ_QLLK01000008.1"/>
</dbReference>
<evidence type="ECO:0000313" key="2">
    <source>
        <dbReference type="EMBL" id="RAI88066.1"/>
    </source>
</evidence>
<organism evidence="2 3">
    <name type="scientific">Algoriphagus yeomjeoni</name>
    <dbReference type="NCBI Taxonomy" id="291403"/>
    <lineage>
        <taxon>Bacteria</taxon>
        <taxon>Pseudomonadati</taxon>
        <taxon>Bacteroidota</taxon>
        <taxon>Cytophagia</taxon>
        <taxon>Cytophagales</taxon>
        <taxon>Cyclobacteriaceae</taxon>
        <taxon>Algoriphagus</taxon>
    </lineage>
</organism>
<dbReference type="OrthoDB" id="758466at2"/>
<dbReference type="Proteomes" id="UP000249610">
    <property type="component" value="Unassembled WGS sequence"/>
</dbReference>
<dbReference type="EMBL" id="QLLK01000008">
    <property type="protein sequence ID" value="RAI88066.1"/>
    <property type="molecule type" value="Genomic_DNA"/>
</dbReference>
<evidence type="ECO:0000259" key="1">
    <source>
        <dbReference type="Pfam" id="PF08378"/>
    </source>
</evidence>
<protein>
    <recommendedName>
        <fullName evidence="1">NERD domain-containing protein</fullName>
    </recommendedName>
</protein>
<reference evidence="2 3" key="1">
    <citation type="submission" date="2018-06" db="EMBL/GenBank/DDBJ databases">
        <title>Genomic Encyclopedia of Archaeal and Bacterial Type Strains, Phase II (KMG-II): from individual species to whole genera.</title>
        <authorList>
            <person name="Goeker M."/>
        </authorList>
    </citation>
    <scope>NUCLEOTIDE SEQUENCE [LARGE SCALE GENOMIC DNA]</scope>
    <source>
        <strain evidence="2 3">DSM 23446</strain>
    </source>
</reference>
<proteinExistence type="predicted"/>
<sequence length="579" mass="67636">MFDNTSNIFLSNYEVQLDNIVGAICDISYDIGKQLEEIIEIHSKEKGFTIIDLFTESFIKEISNIRLESLTGQTTEDVTTTGYTIQEFFSIIADHFNKALFYDNEFLKALKGSDILLVDKEATTFLGIGEKAKDRLIPALKSAKILKKLISNLKSDKIQRSLQKIDTFENDIFYKNTIKASKLEGQPLLPYLKLSIINETSVHHNIVDRGNYWINDTAYLTLGVDLTGDVEYSVLTDIENDRIIGLVIKGILIPYANVDLVKYIKTEQLYNYYWTLFEYSYCTKSTTLKTATDQMLEEFKALTTDAELNQLLSHLKNNFYIKDKEKINKKFVKFFNDVVILEKLDFLTNYSFLMSSNYQDETALGVYSNERPEKSYNLLHWLNHNGETKINHFRSHAPNEIKKTIIHTLKPAICYYFLEKYFEDLFQKLLENNNYTFLANQKLYEKGQQFCEIDFLVRTEKKFYYIETKTKLSKFYIDDFLKKTSKMIKKFRPMTDNSIEIEYFLIGGYSDNNVDEYQYFITNNGKNTDEIYNVPRPNLNTKPYFFTVPVPDQEGKQITCIAEPEYNNLQNLFLSLCVK</sequence>
<dbReference type="Pfam" id="PF08378">
    <property type="entry name" value="NERD"/>
    <property type="match status" value="1"/>
</dbReference>
<name>A0A327PDY9_9BACT</name>
<keyword evidence="3" id="KW-1185">Reference proteome</keyword>
<comment type="caution">
    <text evidence="2">The sequence shown here is derived from an EMBL/GenBank/DDBJ whole genome shotgun (WGS) entry which is preliminary data.</text>
</comment>
<evidence type="ECO:0000313" key="3">
    <source>
        <dbReference type="Proteomes" id="UP000249610"/>
    </source>
</evidence>